<feature type="transmembrane region" description="Helical" evidence="7">
    <location>
        <begin position="30"/>
        <end position="52"/>
    </location>
</feature>
<dbReference type="PANTHER" id="PTHR42718">
    <property type="entry name" value="MAJOR FACILITATOR SUPERFAMILY MULTIDRUG TRANSPORTER MFSC"/>
    <property type="match status" value="1"/>
</dbReference>
<dbReference type="SUPFAM" id="SSF103473">
    <property type="entry name" value="MFS general substrate transporter"/>
    <property type="match status" value="1"/>
</dbReference>
<dbReference type="Gene3D" id="1.20.1250.20">
    <property type="entry name" value="MFS general substrate transporter like domains"/>
    <property type="match status" value="1"/>
</dbReference>
<gene>
    <name evidence="9" type="ORF">ACEZDG_00255</name>
</gene>
<evidence type="ECO:0000256" key="6">
    <source>
        <dbReference type="SAM" id="MobiDB-lite"/>
    </source>
</evidence>
<feature type="transmembrane region" description="Helical" evidence="7">
    <location>
        <begin position="289"/>
        <end position="315"/>
    </location>
</feature>
<dbReference type="InterPro" id="IPR011701">
    <property type="entry name" value="MFS"/>
</dbReference>
<feature type="transmembrane region" description="Helical" evidence="7">
    <location>
        <begin position="154"/>
        <end position="177"/>
    </location>
</feature>
<feature type="transmembrane region" description="Helical" evidence="7">
    <location>
        <begin position="224"/>
        <end position="242"/>
    </location>
</feature>
<protein>
    <submittedName>
        <fullName evidence="9">MFS transporter</fullName>
    </submittedName>
</protein>
<feature type="transmembrane region" description="Helical" evidence="7">
    <location>
        <begin position="355"/>
        <end position="374"/>
    </location>
</feature>
<keyword evidence="5" id="KW-0046">Antibiotic resistance</keyword>
<dbReference type="PRINTS" id="PR01036">
    <property type="entry name" value="TCRTETB"/>
</dbReference>
<feature type="transmembrane region" description="Helical" evidence="7">
    <location>
        <begin position="248"/>
        <end position="268"/>
    </location>
</feature>
<keyword evidence="2 7" id="KW-0812">Transmembrane</keyword>
<accession>A0ABV6V1Y3</accession>
<dbReference type="InterPro" id="IPR036259">
    <property type="entry name" value="MFS_trans_sf"/>
</dbReference>
<dbReference type="Proteomes" id="UP001592582">
    <property type="component" value="Unassembled WGS sequence"/>
</dbReference>
<evidence type="ECO:0000259" key="8">
    <source>
        <dbReference type="PROSITE" id="PS50850"/>
    </source>
</evidence>
<keyword evidence="10" id="KW-1185">Reference proteome</keyword>
<name>A0ABV6V1Y3_9ACTN</name>
<dbReference type="PANTHER" id="PTHR42718:SF39">
    <property type="entry name" value="ACTINORHODIN TRANSPORTER-RELATED"/>
    <property type="match status" value="1"/>
</dbReference>
<feature type="transmembrane region" description="Helical" evidence="7">
    <location>
        <begin position="121"/>
        <end position="142"/>
    </location>
</feature>
<reference evidence="9 10" key="1">
    <citation type="submission" date="2024-09" db="EMBL/GenBank/DDBJ databases">
        <authorList>
            <person name="Lee S.D."/>
        </authorList>
    </citation>
    <scope>NUCLEOTIDE SEQUENCE [LARGE SCALE GENOMIC DNA]</scope>
    <source>
        <strain evidence="9 10">N1-1</strain>
    </source>
</reference>
<comment type="subcellular location">
    <subcellularLocation>
        <location evidence="1">Cell membrane</location>
        <topology evidence="1">Multi-pass membrane protein</topology>
    </subcellularLocation>
</comment>
<sequence length="491" mass="49841">MTTSTAPVPSSVPSPVSPAQQQPPTAPRGLLPVVLTATFMTALDFFIVNVAIPSMQLKLGASASAIQWIVAGFSLALAAGLITAGRLGDIAGRRRVFSLGLALFTLSSAACGLAPTAGVLIAARAVQGLSAALMGPQVLVLLRTSYQGAAQAKAFAMYGLTMGIGAVFGQLIGGLLIKADLFGLDWRACFLINLPVGLATLALVPRTVPESRAPQRPRLDNTGVALVTTALVTLVLPLIQGRSQGWPLWTWLCLAGSAALFTGFGLHQHRLSGRDGSPLVHTGLFRERAFSAGMAAQLAFWLGQGSFFLILALYLQQGRGLDALASGLVFTAIGGGYLATSMTAHLLAARMGRQVPAVGALLMALGLGLLWLAVGSLGSGGGTDGVLRLVPGLVVDGLGMGMVIAPLTGAVLTRVSPQLVGSASGVLATVQQVAGALGIALIGIVFYGAVGDGAASGYPHAFQLGLAALVALELVLAGLVQLLPRRAGAAA</sequence>
<dbReference type="EMBL" id="JBHEZX010000001">
    <property type="protein sequence ID" value="MFC1407711.1"/>
    <property type="molecule type" value="Genomic_DNA"/>
</dbReference>
<dbReference type="InterPro" id="IPR020846">
    <property type="entry name" value="MFS_dom"/>
</dbReference>
<dbReference type="Gene3D" id="1.20.1720.10">
    <property type="entry name" value="Multidrug resistance protein D"/>
    <property type="match status" value="1"/>
</dbReference>
<feature type="transmembrane region" description="Helical" evidence="7">
    <location>
        <begin position="327"/>
        <end position="348"/>
    </location>
</feature>
<feature type="transmembrane region" description="Helical" evidence="7">
    <location>
        <begin position="64"/>
        <end position="84"/>
    </location>
</feature>
<evidence type="ECO:0000256" key="4">
    <source>
        <dbReference type="ARBA" id="ARBA00023136"/>
    </source>
</evidence>
<proteinExistence type="predicted"/>
<dbReference type="PROSITE" id="PS50850">
    <property type="entry name" value="MFS"/>
    <property type="match status" value="1"/>
</dbReference>
<feature type="transmembrane region" description="Helical" evidence="7">
    <location>
        <begin position="425"/>
        <end position="449"/>
    </location>
</feature>
<evidence type="ECO:0000256" key="2">
    <source>
        <dbReference type="ARBA" id="ARBA00022692"/>
    </source>
</evidence>
<keyword evidence="3 7" id="KW-1133">Transmembrane helix</keyword>
<dbReference type="CDD" id="cd17321">
    <property type="entry name" value="MFS_MMR_MDR_like"/>
    <property type="match status" value="1"/>
</dbReference>
<evidence type="ECO:0000256" key="3">
    <source>
        <dbReference type="ARBA" id="ARBA00022989"/>
    </source>
</evidence>
<evidence type="ECO:0000313" key="10">
    <source>
        <dbReference type="Proteomes" id="UP001592582"/>
    </source>
</evidence>
<feature type="domain" description="Major facilitator superfamily (MFS) profile" evidence="8">
    <location>
        <begin position="30"/>
        <end position="485"/>
    </location>
</feature>
<feature type="transmembrane region" description="Helical" evidence="7">
    <location>
        <begin position="461"/>
        <end position="483"/>
    </location>
</feature>
<keyword evidence="4 7" id="KW-0472">Membrane</keyword>
<comment type="caution">
    <text evidence="9">The sequence shown here is derived from an EMBL/GenBank/DDBJ whole genome shotgun (WGS) entry which is preliminary data.</text>
</comment>
<evidence type="ECO:0000256" key="1">
    <source>
        <dbReference type="ARBA" id="ARBA00004651"/>
    </source>
</evidence>
<evidence type="ECO:0000256" key="7">
    <source>
        <dbReference type="SAM" id="Phobius"/>
    </source>
</evidence>
<feature type="transmembrane region" description="Helical" evidence="7">
    <location>
        <begin position="96"/>
        <end position="115"/>
    </location>
</feature>
<dbReference type="RefSeq" id="WP_380500874.1">
    <property type="nucleotide sequence ID" value="NZ_JBHEZX010000001.1"/>
</dbReference>
<evidence type="ECO:0000256" key="5">
    <source>
        <dbReference type="ARBA" id="ARBA00023251"/>
    </source>
</evidence>
<feature type="transmembrane region" description="Helical" evidence="7">
    <location>
        <begin position="183"/>
        <end position="204"/>
    </location>
</feature>
<organism evidence="9 10">
    <name type="scientific">Streptacidiphilus alkalitolerans</name>
    <dbReference type="NCBI Taxonomy" id="3342712"/>
    <lineage>
        <taxon>Bacteria</taxon>
        <taxon>Bacillati</taxon>
        <taxon>Actinomycetota</taxon>
        <taxon>Actinomycetes</taxon>
        <taxon>Kitasatosporales</taxon>
        <taxon>Streptomycetaceae</taxon>
        <taxon>Streptacidiphilus</taxon>
    </lineage>
</organism>
<dbReference type="Pfam" id="PF07690">
    <property type="entry name" value="MFS_1"/>
    <property type="match status" value="1"/>
</dbReference>
<evidence type="ECO:0000313" key="9">
    <source>
        <dbReference type="EMBL" id="MFC1407711.1"/>
    </source>
</evidence>
<feature type="region of interest" description="Disordered" evidence="6">
    <location>
        <begin position="1"/>
        <end position="24"/>
    </location>
</feature>
<feature type="transmembrane region" description="Helical" evidence="7">
    <location>
        <begin position="394"/>
        <end position="413"/>
    </location>
</feature>